<protein>
    <submittedName>
        <fullName evidence="1">Uncharacterized protein</fullName>
    </submittedName>
</protein>
<accession>A0ABY4XLK5</accession>
<name>A0ABY4XLK5_9BACT</name>
<dbReference type="InterPro" id="IPR012338">
    <property type="entry name" value="Beta-lactam/transpept-like"/>
</dbReference>
<dbReference type="SUPFAM" id="SSF56601">
    <property type="entry name" value="beta-lactamase/transpeptidase-like"/>
    <property type="match status" value="1"/>
</dbReference>
<organism evidence="1 2">
    <name type="scientific">Dyadobacter chenhuakuii</name>
    <dbReference type="NCBI Taxonomy" id="2909339"/>
    <lineage>
        <taxon>Bacteria</taxon>
        <taxon>Pseudomonadati</taxon>
        <taxon>Bacteroidota</taxon>
        <taxon>Cytophagia</taxon>
        <taxon>Cytophagales</taxon>
        <taxon>Spirosomataceae</taxon>
        <taxon>Dyadobacter</taxon>
    </lineage>
</organism>
<gene>
    <name evidence="1" type="ORF">NFI80_00705</name>
</gene>
<sequence>MDHTDVGNATDIINGMGSPHHQLADRLIAAPHRDYALMKGSGNLYSTASDLSKWNMAEHGSGHFNKMVTSLNHSSSKNGKPTSNKLGCMKVFGVQAGMRAWTIEWNM</sequence>
<proteinExistence type="predicted"/>
<dbReference type="Proteomes" id="UP001055420">
    <property type="component" value="Chromosome"/>
</dbReference>
<reference evidence="1" key="1">
    <citation type="submission" date="2022-06" db="EMBL/GenBank/DDBJ databases">
        <title>Novel species in genus Dyadobacter.</title>
        <authorList>
            <person name="Ma C."/>
        </authorList>
    </citation>
    <scope>NUCLEOTIDE SEQUENCE</scope>
    <source>
        <strain evidence="1">CY22</strain>
    </source>
</reference>
<evidence type="ECO:0000313" key="1">
    <source>
        <dbReference type="EMBL" id="USJ31265.1"/>
    </source>
</evidence>
<keyword evidence="2" id="KW-1185">Reference proteome</keyword>
<evidence type="ECO:0000313" key="2">
    <source>
        <dbReference type="Proteomes" id="UP001055420"/>
    </source>
</evidence>
<dbReference type="EMBL" id="CP098805">
    <property type="protein sequence ID" value="USJ31265.1"/>
    <property type="molecule type" value="Genomic_DNA"/>
</dbReference>
<dbReference type="RefSeq" id="WP_235164324.1">
    <property type="nucleotide sequence ID" value="NZ_CP098805.1"/>
</dbReference>